<name>A0A7W6IIW7_9HYPH</name>
<protein>
    <submittedName>
        <fullName evidence="2">Glyoxalase family protein</fullName>
    </submittedName>
</protein>
<gene>
    <name evidence="2" type="ORF">GGR34_003589</name>
</gene>
<dbReference type="InterPro" id="IPR029068">
    <property type="entry name" value="Glyas_Bleomycin-R_OHBP_Dase"/>
</dbReference>
<dbReference type="Pfam" id="PF00903">
    <property type="entry name" value="Glyoxalase"/>
    <property type="match status" value="2"/>
</dbReference>
<accession>A0A7W6IIW7</accession>
<dbReference type="InterPro" id="IPR052537">
    <property type="entry name" value="Extradiol_RC_dioxygenase"/>
</dbReference>
<dbReference type="EMBL" id="JACIDC010000016">
    <property type="protein sequence ID" value="MBB4041906.1"/>
    <property type="molecule type" value="Genomic_DNA"/>
</dbReference>
<dbReference type="InterPro" id="IPR004360">
    <property type="entry name" value="Glyas_Fos-R_dOase_dom"/>
</dbReference>
<dbReference type="CDD" id="cd08347">
    <property type="entry name" value="PcpA_C_like"/>
    <property type="match status" value="1"/>
</dbReference>
<organism evidence="2 3">
    <name type="scientific">Microvirga flocculans</name>
    <dbReference type="NCBI Taxonomy" id="217168"/>
    <lineage>
        <taxon>Bacteria</taxon>
        <taxon>Pseudomonadati</taxon>
        <taxon>Pseudomonadota</taxon>
        <taxon>Alphaproteobacteria</taxon>
        <taxon>Hyphomicrobiales</taxon>
        <taxon>Methylobacteriaceae</taxon>
        <taxon>Microvirga</taxon>
    </lineage>
</organism>
<dbReference type="InterPro" id="IPR037523">
    <property type="entry name" value="VOC_core"/>
</dbReference>
<feature type="domain" description="VOC" evidence="1">
    <location>
        <begin position="152"/>
        <end position="271"/>
    </location>
</feature>
<dbReference type="SUPFAM" id="SSF54593">
    <property type="entry name" value="Glyoxalase/Bleomycin resistance protein/Dihydroxybiphenyl dioxygenase"/>
    <property type="match status" value="1"/>
</dbReference>
<dbReference type="Proteomes" id="UP000519439">
    <property type="component" value="Unassembled WGS sequence"/>
</dbReference>
<evidence type="ECO:0000313" key="3">
    <source>
        <dbReference type="Proteomes" id="UP000519439"/>
    </source>
</evidence>
<comment type="caution">
    <text evidence="2">The sequence shown here is derived from an EMBL/GenBank/DDBJ whole genome shotgun (WGS) entry which is preliminary data.</text>
</comment>
<dbReference type="Gene3D" id="3.10.180.10">
    <property type="entry name" value="2,3-Dihydroxybiphenyl 1,2-Dioxygenase, domain 1"/>
    <property type="match status" value="2"/>
</dbReference>
<dbReference type="RefSeq" id="WP_027317145.1">
    <property type="nucleotide sequence ID" value="NZ_JACIDC010000016.1"/>
</dbReference>
<reference evidence="2 3" key="1">
    <citation type="submission" date="2020-08" db="EMBL/GenBank/DDBJ databases">
        <title>Genomic Encyclopedia of Type Strains, Phase IV (KMG-IV): sequencing the most valuable type-strain genomes for metagenomic binning, comparative biology and taxonomic classification.</title>
        <authorList>
            <person name="Goeker M."/>
        </authorList>
    </citation>
    <scope>NUCLEOTIDE SEQUENCE [LARGE SCALE GENOMIC DNA]</scope>
    <source>
        <strain evidence="2 3">DSM 15743</strain>
    </source>
</reference>
<proteinExistence type="predicted"/>
<dbReference type="PROSITE" id="PS51819">
    <property type="entry name" value="VOC"/>
    <property type="match status" value="2"/>
</dbReference>
<keyword evidence="3" id="KW-1185">Reference proteome</keyword>
<evidence type="ECO:0000313" key="2">
    <source>
        <dbReference type="EMBL" id="MBB4041906.1"/>
    </source>
</evidence>
<sequence length="309" mass="33831">MRHHGIHHVTAIAGPARRNLDFYTRVLGLRLVKKTVNFDDPGTYHFYFGDSLGQPGSILTFFPWEHVAPGRNGIGTTQETTFRVPEASLGFWTHRFIEQGVEHGSVEKRFGESVLPFKDPHGTSLALVGVPGAETEAAWTADGIAAENAVRGLQGVTLLVEKGERTGAILTDVFGFSETARDGSVVRYRSDAPVGHTVDIRSAGGFLPGRMGSGSVHHVAFRASDDADQAEMVRKLAENHGLQTTEQKDRNYFRSVYFREPGGVLFEIATDEPGFAADEPQDRLGASLKLPAFLEPRRNEIEAHLPELA</sequence>
<dbReference type="PANTHER" id="PTHR36110:SF2">
    <property type="entry name" value="RING-CLEAVING DIOXYGENASE MHQE-RELATED"/>
    <property type="match status" value="1"/>
</dbReference>
<dbReference type="AlphaFoldDB" id="A0A7W6IIW7"/>
<evidence type="ECO:0000259" key="1">
    <source>
        <dbReference type="PROSITE" id="PS51819"/>
    </source>
</evidence>
<dbReference type="PANTHER" id="PTHR36110">
    <property type="entry name" value="RING-CLEAVING DIOXYGENASE MHQE-RELATED"/>
    <property type="match status" value="1"/>
</dbReference>
<feature type="domain" description="VOC" evidence="1">
    <location>
        <begin position="5"/>
        <end position="130"/>
    </location>
</feature>